<feature type="signal peptide" evidence="2">
    <location>
        <begin position="1"/>
        <end position="18"/>
    </location>
</feature>
<dbReference type="FunFam" id="3.40.630.10:FF:000101">
    <property type="entry name" value="N-acetylated alpha-linked acidic dipeptidase like 1"/>
    <property type="match status" value="1"/>
</dbReference>
<accession>A0A564YM09</accession>
<dbReference type="Gene3D" id="3.50.30.30">
    <property type="match status" value="1"/>
</dbReference>
<evidence type="ECO:0000256" key="2">
    <source>
        <dbReference type="SAM" id="SignalP"/>
    </source>
</evidence>
<feature type="chain" id="PRO_5021940408" description="Peptidase M28 domain-containing protein" evidence="2">
    <location>
        <begin position="19"/>
        <end position="760"/>
    </location>
</feature>
<comment type="similarity">
    <text evidence="1">Belongs to the peptidase M28 family. M28B subfamily.</text>
</comment>
<name>A0A564YM09_HYMDI</name>
<evidence type="ECO:0000256" key="1">
    <source>
        <dbReference type="ARBA" id="ARBA00005634"/>
    </source>
</evidence>
<dbReference type="Proteomes" id="UP000321570">
    <property type="component" value="Unassembled WGS sequence"/>
</dbReference>
<dbReference type="PANTHER" id="PTHR10404:SF46">
    <property type="entry name" value="VACUOLAR PROTEIN SORTING-ASSOCIATED PROTEIN 70"/>
    <property type="match status" value="1"/>
</dbReference>
<reference evidence="4 5" key="1">
    <citation type="submission" date="2019-07" db="EMBL/GenBank/DDBJ databases">
        <authorList>
            <person name="Jastrzebski P J."/>
            <person name="Paukszto L."/>
            <person name="Jastrzebski P J."/>
        </authorList>
    </citation>
    <scope>NUCLEOTIDE SEQUENCE [LARGE SCALE GENOMIC DNA]</scope>
    <source>
        <strain evidence="4 5">WMS-il1</strain>
    </source>
</reference>
<sequence>MRFRAILAIFLLILMTLAKKDKKKKEREITWVQAYKRFNDRIDGSFVKDQLQNFAGWKQRQGGTLENTILAAVQLEGWRKWGWPIVKMVNFSVRLPRGPPEEGPWNEVLILNRTTREEIRRAQNYVVYQCTSPTPHAGESCQGENFTVPVFCGFSTAGNATGRPVFINYGRPEDLQFFTDFAKLCSPDIIVLARHGYNSYGSKVRGVVSRCKEVGSDSLPGGMIIYHDPTDVPPDINVYPEGIGLPSDGVVYRISTMHLEGGDVETPGLPSIDGVYKIQTAEHAAVTPFPVQTINYNDAEVLIDGFGGDPIPAEWKPSSIKFMGPEGDNMIKMDLRNKVDDKPSTLVDVIGVMPGKGPEADKYVIIGNHRDAWVQGASDPHSGTVIIQGVAYLLGLAYKAGWRPKRTIIIGSWDAEEVGLMGSTEFTELFHNELFSKALVYFNQDCPVKGNATFVPRADQFLERALLQSAKAVQGPCNGSLNFLEEWDTRNMVKFKTSSFTIPVGGFTDHVPFQYRLGIPSTYPEFRPEPPLFEAPSYHTAYDTVDMAERFTDPPCPMSNEKFPLHQFLIRYHFHLILRFSSSRRLPIFPIDKASTLELAWKDILEYATDSIPDIKTRFGIDFDYITKSIEIFKNAVIAFEKSFVDIDKSNPKCLNIYNNILTGLSKQFITNVNTTTLRHVLVEENDAPSHIESYFPRVRKLLQNLSHSAENKISDLITDLKMELSILVTAFTSASSDLKGGLFGSLDMVNKHLCPATSK</sequence>
<evidence type="ECO:0000313" key="5">
    <source>
        <dbReference type="Proteomes" id="UP000321570"/>
    </source>
</evidence>
<organism evidence="4 5">
    <name type="scientific">Hymenolepis diminuta</name>
    <name type="common">Rat tapeworm</name>
    <dbReference type="NCBI Taxonomy" id="6216"/>
    <lineage>
        <taxon>Eukaryota</taxon>
        <taxon>Metazoa</taxon>
        <taxon>Spiralia</taxon>
        <taxon>Lophotrochozoa</taxon>
        <taxon>Platyhelminthes</taxon>
        <taxon>Cestoda</taxon>
        <taxon>Eucestoda</taxon>
        <taxon>Cyclophyllidea</taxon>
        <taxon>Hymenolepididae</taxon>
        <taxon>Hymenolepis</taxon>
    </lineage>
</organism>
<dbReference type="Gene3D" id="3.40.630.10">
    <property type="entry name" value="Zn peptidases"/>
    <property type="match status" value="1"/>
</dbReference>
<dbReference type="SUPFAM" id="SSF53187">
    <property type="entry name" value="Zn-dependent exopeptidases"/>
    <property type="match status" value="1"/>
</dbReference>
<dbReference type="PANTHER" id="PTHR10404">
    <property type="entry name" value="N-ACETYLATED-ALPHA-LINKED ACIDIC DIPEPTIDASE"/>
    <property type="match status" value="1"/>
</dbReference>
<dbReference type="InterPro" id="IPR007484">
    <property type="entry name" value="Peptidase_M28"/>
</dbReference>
<dbReference type="AlphaFoldDB" id="A0A564YM09"/>
<evidence type="ECO:0000259" key="3">
    <source>
        <dbReference type="Pfam" id="PF04389"/>
    </source>
</evidence>
<proteinExistence type="inferred from homology"/>
<dbReference type="Gene3D" id="1.20.930.40">
    <property type="entry name" value="Transferrin receptor-like, dimerisation domain"/>
    <property type="match status" value="1"/>
</dbReference>
<dbReference type="InterPro" id="IPR036757">
    <property type="entry name" value="TFR-like_dimer_dom_sf"/>
</dbReference>
<dbReference type="EMBL" id="CABIJS010000255">
    <property type="protein sequence ID" value="VUZ47748.1"/>
    <property type="molecule type" value="Genomic_DNA"/>
</dbReference>
<evidence type="ECO:0000313" key="4">
    <source>
        <dbReference type="EMBL" id="VUZ47748.1"/>
    </source>
</evidence>
<gene>
    <name evidence="4" type="ORF">WMSIL1_LOCUS7227</name>
</gene>
<dbReference type="SUPFAM" id="SSF52025">
    <property type="entry name" value="PA domain"/>
    <property type="match status" value="1"/>
</dbReference>
<protein>
    <recommendedName>
        <fullName evidence="3">Peptidase M28 domain-containing protein</fullName>
    </recommendedName>
</protein>
<dbReference type="Pfam" id="PF04389">
    <property type="entry name" value="Peptidase_M28"/>
    <property type="match status" value="1"/>
</dbReference>
<keyword evidence="5" id="KW-1185">Reference proteome</keyword>
<dbReference type="InterPro" id="IPR046450">
    <property type="entry name" value="PA_dom_sf"/>
</dbReference>
<dbReference type="SUPFAM" id="SSF47672">
    <property type="entry name" value="Transferrin receptor-like dimerisation domain"/>
    <property type="match status" value="1"/>
</dbReference>
<dbReference type="InterPro" id="IPR039373">
    <property type="entry name" value="Peptidase_M28B"/>
</dbReference>
<feature type="domain" description="Peptidase M28" evidence="3">
    <location>
        <begin position="349"/>
        <end position="547"/>
    </location>
</feature>
<keyword evidence="2" id="KW-0732">Signal</keyword>